<proteinExistence type="predicted"/>
<dbReference type="RefSeq" id="WP_059052645.1">
    <property type="nucleotide sequence ID" value="NZ_LOJF01000001.1"/>
</dbReference>
<dbReference type="STRING" id="1299998.AUL39_00710"/>
<accession>A0A100YWE2</accession>
<organism evidence="1 2">
    <name type="scientific">Tractidigestivibacter scatoligenes</name>
    <name type="common">Olsenella scatoligenes</name>
    <dbReference type="NCBI Taxonomy" id="1299998"/>
    <lineage>
        <taxon>Bacteria</taxon>
        <taxon>Bacillati</taxon>
        <taxon>Actinomycetota</taxon>
        <taxon>Coriobacteriia</taxon>
        <taxon>Coriobacteriales</taxon>
        <taxon>Atopobiaceae</taxon>
        <taxon>Tractidigestivibacter</taxon>
    </lineage>
</organism>
<keyword evidence="2" id="KW-1185">Reference proteome</keyword>
<gene>
    <name evidence="1" type="ORF">AUL39_00710</name>
</gene>
<comment type="caution">
    <text evidence="1">The sequence shown here is derived from an EMBL/GenBank/DDBJ whole genome shotgun (WGS) entry which is preliminary data.</text>
</comment>
<evidence type="ECO:0000313" key="1">
    <source>
        <dbReference type="EMBL" id="KUH58905.1"/>
    </source>
</evidence>
<dbReference type="OrthoDB" id="1654682at2"/>
<protein>
    <submittedName>
        <fullName evidence="1">3-hydroxyisobutyrate dehydrogenase</fullName>
    </submittedName>
</protein>
<evidence type="ECO:0000313" key="2">
    <source>
        <dbReference type="Proteomes" id="UP000054078"/>
    </source>
</evidence>
<name>A0A100YWE2_TRASO</name>
<reference evidence="1 2" key="1">
    <citation type="submission" date="2015-12" db="EMBL/GenBank/DDBJ databases">
        <title>Draft Genome Sequence of Olsenella scatoligenes SK9K4T; a Producer of 3-Methylindole- (skatole) and 4-Methylphenol- (p-cresol) Isolated from Pig Feces.</title>
        <authorList>
            <person name="Li X."/>
            <person name="Borg B."/>
            <person name="Canibe N."/>
        </authorList>
    </citation>
    <scope>NUCLEOTIDE SEQUENCE [LARGE SCALE GENOMIC DNA]</scope>
    <source>
        <strain evidence="1 2">SK9K4</strain>
    </source>
</reference>
<sequence length="124" mass="13303">MDKQLLDYAASKVDEMLAAPSASEETKRAAQAWKDAVAKGNDADAATNTLLDAISAHQTTIDDLIGFVGSDTGKQVFGEEGAAKMLAHSEERKKAGAKFCDCAACRPCHELLHKFGREEADVYL</sequence>
<dbReference type="Proteomes" id="UP000054078">
    <property type="component" value="Unassembled WGS sequence"/>
</dbReference>
<dbReference type="EMBL" id="LOJF01000001">
    <property type="protein sequence ID" value="KUH58905.1"/>
    <property type="molecule type" value="Genomic_DNA"/>
</dbReference>
<dbReference type="AlphaFoldDB" id="A0A100YWE2"/>